<evidence type="ECO:0000313" key="2">
    <source>
        <dbReference type="Proteomes" id="UP000018454"/>
    </source>
</evidence>
<comment type="caution">
    <text evidence="1">The sequence shown here is derived from an EMBL/GenBank/DDBJ whole genome shotgun (WGS) entry which is preliminary data.</text>
</comment>
<name>F1YW66_9PROT</name>
<proteinExistence type="predicted"/>
<protein>
    <submittedName>
        <fullName evidence="1">Uncharacterized protein</fullName>
    </submittedName>
</protein>
<dbReference type="EMBL" id="AEUP01000031">
    <property type="protein sequence ID" value="EGE47059.1"/>
    <property type="molecule type" value="Genomic_DNA"/>
</dbReference>
<dbReference type="AlphaFoldDB" id="F1YW66"/>
<sequence length="85" mass="9303">MFSGHQLNPVSVYMRKTDICLSQLQNVPACTWDAFGGMVQEQTLQWSRASGLIGNSVMFWSDNRPEAKSEAAPATVGGMPLVRSL</sequence>
<accession>F1YW66</accession>
<reference evidence="1 2" key="1">
    <citation type="journal article" date="2011" name="Science">
        <title>Drosophila microbiome modulates host developmental and metabolic homeostasis via insulin signaling.</title>
        <authorList>
            <person name="Shin S.C."/>
            <person name="Kim S.H."/>
            <person name="You H."/>
            <person name="Kim B."/>
            <person name="Kim A.C."/>
            <person name="Lee K.A."/>
            <person name="Yoon J.H."/>
            <person name="Ryu J.H."/>
            <person name="Lee W.J."/>
        </authorList>
    </citation>
    <scope>NUCLEOTIDE SEQUENCE [LARGE SCALE GENOMIC DNA]</scope>
    <source>
        <strain evidence="1 2">DM001</strain>
    </source>
</reference>
<dbReference type="Proteomes" id="UP000018454">
    <property type="component" value="Unassembled WGS sequence"/>
</dbReference>
<gene>
    <name evidence="1" type="ORF">APO_2475</name>
</gene>
<organism evidence="1 2">
    <name type="scientific">Acetobacter pomorum DM001</name>
    <dbReference type="NCBI Taxonomy" id="945681"/>
    <lineage>
        <taxon>Bacteria</taxon>
        <taxon>Pseudomonadati</taxon>
        <taxon>Pseudomonadota</taxon>
        <taxon>Alphaproteobacteria</taxon>
        <taxon>Acetobacterales</taxon>
        <taxon>Acetobacteraceae</taxon>
        <taxon>Acetobacter</taxon>
    </lineage>
</organism>
<evidence type="ECO:0000313" key="1">
    <source>
        <dbReference type="EMBL" id="EGE47059.1"/>
    </source>
</evidence>